<feature type="compositionally biased region" description="Basic and acidic residues" evidence="1">
    <location>
        <begin position="18"/>
        <end position="27"/>
    </location>
</feature>
<proteinExistence type="predicted"/>
<evidence type="ECO:0000313" key="3">
    <source>
        <dbReference type="Proteomes" id="UP000288805"/>
    </source>
</evidence>
<protein>
    <submittedName>
        <fullName evidence="2">Uncharacterized protein</fullName>
    </submittedName>
</protein>
<dbReference type="EMBL" id="QGNW01000808">
    <property type="protein sequence ID" value="RVW61758.1"/>
    <property type="molecule type" value="Genomic_DNA"/>
</dbReference>
<evidence type="ECO:0000313" key="2">
    <source>
        <dbReference type="EMBL" id="RVW61758.1"/>
    </source>
</evidence>
<name>A0A438FP77_VITVI</name>
<dbReference type="AlphaFoldDB" id="A0A438FP77"/>
<organism evidence="2 3">
    <name type="scientific">Vitis vinifera</name>
    <name type="common">Grape</name>
    <dbReference type="NCBI Taxonomy" id="29760"/>
    <lineage>
        <taxon>Eukaryota</taxon>
        <taxon>Viridiplantae</taxon>
        <taxon>Streptophyta</taxon>
        <taxon>Embryophyta</taxon>
        <taxon>Tracheophyta</taxon>
        <taxon>Spermatophyta</taxon>
        <taxon>Magnoliopsida</taxon>
        <taxon>eudicotyledons</taxon>
        <taxon>Gunneridae</taxon>
        <taxon>Pentapetalae</taxon>
        <taxon>rosids</taxon>
        <taxon>Vitales</taxon>
        <taxon>Vitaceae</taxon>
        <taxon>Viteae</taxon>
        <taxon>Vitis</taxon>
    </lineage>
</organism>
<comment type="caution">
    <text evidence="2">The sequence shown here is derived from an EMBL/GenBank/DDBJ whole genome shotgun (WGS) entry which is preliminary data.</text>
</comment>
<dbReference type="Proteomes" id="UP000288805">
    <property type="component" value="Unassembled WGS sequence"/>
</dbReference>
<feature type="region of interest" description="Disordered" evidence="1">
    <location>
        <begin position="1"/>
        <end position="114"/>
    </location>
</feature>
<sequence>MDEYDSLWCRPGAPAGPKHPEIPHPEQPEEPQPVEIPADMRAPAHVAPVEPIPKIQHHLGIPPTPEHPIPILSKPTEPSQAPLLVEQTMPSEEPTKGEAQASEPSSPHHPPATI</sequence>
<evidence type="ECO:0000256" key="1">
    <source>
        <dbReference type="SAM" id="MobiDB-lite"/>
    </source>
</evidence>
<accession>A0A438FP77</accession>
<reference evidence="2 3" key="1">
    <citation type="journal article" date="2018" name="PLoS Genet.">
        <title>Population sequencing reveals clonal diversity and ancestral inbreeding in the grapevine cultivar Chardonnay.</title>
        <authorList>
            <person name="Roach M.J."/>
            <person name="Johnson D.L."/>
            <person name="Bohlmann J."/>
            <person name="van Vuuren H.J."/>
            <person name="Jones S.J."/>
            <person name="Pretorius I.S."/>
            <person name="Schmidt S.A."/>
            <person name="Borneman A.R."/>
        </authorList>
    </citation>
    <scope>NUCLEOTIDE SEQUENCE [LARGE SCALE GENOMIC DNA]</scope>
    <source>
        <strain evidence="3">cv. Chardonnay</strain>
        <tissue evidence="2">Leaf</tissue>
    </source>
</reference>
<gene>
    <name evidence="2" type="ORF">CK203_064867</name>
</gene>